<evidence type="ECO:0000313" key="2">
    <source>
        <dbReference type="Proteomes" id="UP001163324"/>
    </source>
</evidence>
<keyword evidence="2" id="KW-1185">Reference proteome</keyword>
<proteinExistence type="predicted"/>
<reference evidence="1" key="1">
    <citation type="submission" date="2022-10" db="EMBL/GenBank/DDBJ databases">
        <title>Complete Genome of Trichothecium roseum strain YXFP-22015, a Plant Pathogen Isolated from Citrus.</title>
        <authorList>
            <person name="Wang Y."/>
            <person name="Zhu L."/>
        </authorList>
    </citation>
    <scope>NUCLEOTIDE SEQUENCE</scope>
    <source>
        <strain evidence="1">YXFP-22015</strain>
    </source>
</reference>
<name>A0ACC0VB52_9HYPO</name>
<dbReference type="EMBL" id="CM047941">
    <property type="protein sequence ID" value="KAI9902945.1"/>
    <property type="molecule type" value="Genomic_DNA"/>
</dbReference>
<gene>
    <name evidence="1" type="ORF">N3K66_002297</name>
</gene>
<accession>A0ACC0VB52</accession>
<organism evidence="1 2">
    <name type="scientific">Trichothecium roseum</name>
    <dbReference type="NCBI Taxonomy" id="47278"/>
    <lineage>
        <taxon>Eukaryota</taxon>
        <taxon>Fungi</taxon>
        <taxon>Dikarya</taxon>
        <taxon>Ascomycota</taxon>
        <taxon>Pezizomycotina</taxon>
        <taxon>Sordariomycetes</taxon>
        <taxon>Hypocreomycetidae</taxon>
        <taxon>Hypocreales</taxon>
        <taxon>Hypocreales incertae sedis</taxon>
        <taxon>Trichothecium</taxon>
    </lineage>
</organism>
<dbReference type="Proteomes" id="UP001163324">
    <property type="component" value="Chromosome 2"/>
</dbReference>
<evidence type="ECO:0000313" key="1">
    <source>
        <dbReference type="EMBL" id="KAI9902945.1"/>
    </source>
</evidence>
<sequence length="152" mass="17030">MLPFAWARPAPVELLAQDNCVLPQNYTINNFKGQTNSTGSSLSAFNFQFIDKETQITTLCHFNSTSESTTPEGLAPRYSCENGEVKFIWEYDDSKLWMIERVCPGQDGAAQFEASGSVHIPLDCAEESCRANSTEHKSKFTSLQPVRDPTRR</sequence>
<comment type="caution">
    <text evidence="1">The sequence shown here is derived from an EMBL/GenBank/DDBJ whole genome shotgun (WGS) entry which is preliminary data.</text>
</comment>
<protein>
    <submittedName>
        <fullName evidence="1">Uncharacterized protein</fullName>
    </submittedName>
</protein>